<dbReference type="CDD" id="cd06558">
    <property type="entry name" value="crotonase-like"/>
    <property type="match status" value="1"/>
</dbReference>
<reference evidence="4 5" key="1">
    <citation type="submission" date="2023-10" db="EMBL/GenBank/DDBJ databases">
        <authorList>
            <person name="Maclean D."/>
            <person name="Macfadyen A."/>
        </authorList>
    </citation>
    <scope>NUCLEOTIDE SEQUENCE [LARGE SCALE GENOMIC DNA]</scope>
</reference>
<dbReference type="AlphaFoldDB" id="A0AAV1IJX4"/>
<organism evidence="4 5">
    <name type="scientific">Coccomyxa viridis</name>
    <dbReference type="NCBI Taxonomy" id="1274662"/>
    <lineage>
        <taxon>Eukaryota</taxon>
        <taxon>Viridiplantae</taxon>
        <taxon>Chlorophyta</taxon>
        <taxon>core chlorophytes</taxon>
        <taxon>Trebouxiophyceae</taxon>
        <taxon>Trebouxiophyceae incertae sedis</taxon>
        <taxon>Coccomyxaceae</taxon>
        <taxon>Coccomyxa</taxon>
    </lineage>
</organism>
<evidence type="ECO:0000259" key="3">
    <source>
        <dbReference type="Pfam" id="PF16113"/>
    </source>
</evidence>
<dbReference type="GO" id="GO:0003860">
    <property type="term" value="F:3-hydroxyisobutyryl-CoA hydrolase activity"/>
    <property type="evidence" value="ECO:0007669"/>
    <property type="project" value="UniProtKB-UniRule"/>
</dbReference>
<comment type="catalytic activity">
    <reaction evidence="2">
        <text>3-hydroxy-2-methylpropanoyl-CoA + H2O = 3-hydroxy-2-methylpropanoate + CoA + H(+)</text>
        <dbReference type="Rhea" id="RHEA:20888"/>
        <dbReference type="ChEBI" id="CHEBI:11805"/>
        <dbReference type="ChEBI" id="CHEBI:15377"/>
        <dbReference type="ChEBI" id="CHEBI:15378"/>
        <dbReference type="ChEBI" id="CHEBI:57287"/>
        <dbReference type="ChEBI" id="CHEBI:57340"/>
        <dbReference type="EC" id="3.1.2.4"/>
    </reaction>
</comment>
<dbReference type="Gene3D" id="3.90.226.10">
    <property type="entry name" value="2-enoyl-CoA Hydratase, Chain A, domain 1"/>
    <property type="match status" value="1"/>
</dbReference>
<evidence type="ECO:0000256" key="2">
    <source>
        <dbReference type="RuleBase" id="RU369070"/>
    </source>
</evidence>
<name>A0AAV1IJX4_9CHLO</name>
<dbReference type="InterPro" id="IPR032259">
    <property type="entry name" value="HIBYL-CoA-H"/>
</dbReference>
<dbReference type="EC" id="3.1.2.4" evidence="2"/>
<dbReference type="PANTHER" id="PTHR43176">
    <property type="entry name" value="3-HYDROXYISOBUTYRYL-COA HYDROLASE-RELATED"/>
    <property type="match status" value="1"/>
</dbReference>
<accession>A0AAV1IJX4</accession>
<sequence>MLRTMHRMLAYRARLQVSMSTPNYTAVRKYASDASPHEENHIRSWRHGQHLGRIHIDRPKALNAMSADMVEAQHNALTAFSADDSIGAILVEGTPKAFCAGGDIKSIREMVLEQPYERNPPEGHPSQRVFQTEYNQVIDVSRCPVPYISLCHGVWMGFGMQSAHGDIRVVSEDTVFAMPECSIGLFPDVGFAHLAARMPGGVGLYLALTGKRLSKPADLLRTGIATHFVKAARLTQLTEALGTRTLRRASSKSLALSGLEPMLQQFDEPDQGESELEGLQTALDSCFLPALQHQERGRGTVEALDALVVDLLNVAQTTHKDQEKTFAVDALEALQRQCPMSMAVTLRHYSQVHQAVQAETGPLVELQGVMEQEYLMAVRLVARPDFAEGVRAQVVDKDKSPKWQPSELGDITEQSIDDTFAAMPSGQGLRREYLD</sequence>
<dbReference type="GO" id="GO:0006574">
    <property type="term" value="P:L-valine catabolic process"/>
    <property type="evidence" value="ECO:0007669"/>
    <property type="project" value="UniProtKB-UniRule"/>
</dbReference>
<dbReference type="PANTHER" id="PTHR43176:SF5">
    <property type="entry name" value="3-HYDROXYISOBUTYRYL-COA HYDROLASE-LIKE PROTEIN 4, MITOCHONDRIAL"/>
    <property type="match status" value="1"/>
</dbReference>
<dbReference type="Proteomes" id="UP001314263">
    <property type="component" value="Unassembled WGS sequence"/>
</dbReference>
<evidence type="ECO:0000256" key="1">
    <source>
        <dbReference type="ARBA" id="ARBA00022801"/>
    </source>
</evidence>
<feature type="domain" description="Enoyl-CoA hydratase/isomerase" evidence="3">
    <location>
        <begin position="52"/>
        <end position="420"/>
    </location>
</feature>
<gene>
    <name evidence="4" type="ORF">CVIRNUC_010790</name>
</gene>
<proteinExistence type="inferred from homology"/>
<comment type="function">
    <text evidence="2">Hydrolyzes 3-hydroxyisobutyryl-CoA (HIBYL-CoA), a saline catabolite. Has high activity toward isobutyryl-CoA. Could be an isobutyryl-CoA dehydrogenase that functions in valine catabolism.</text>
</comment>
<comment type="pathway">
    <text evidence="2">Amino-acid degradation; L-valine degradation.</text>
</comment>
<comment type="caution">
    <text evidence="4">The sequence shown here is derived from an EMBL/GenBank/DDBJ whole genome shotgun (WGS) entry which is preliminary data.</text>
</comment>
<dbReference type="InterPro" id="IPR029045">
    <property type="entry name" value="ClpP/crotonase-like_dom_sf"/>
</dbReference>
<evidence type="ECO:0000313" key="5">
    <source>
        <dbReference type="Proteomes" id="UP001314263"/>
    </source>
</evidence>
<dbReference type="InterPro" id="IPR045004">
    <property type="entry name" value="ECH_dom"/>
</dbReference>
<dbReference type="EMBL" id="CAUYUE010000017">
    <property type="protein sequence ID" value="CAK0787568.1"/>
    <property type="molecule type" value="Genomic_DNA"/>
</dbReference>
<evidence type="ECO:0000313" key="4">
    <source>
        <dbReference type="EMBL" id="CAK0787568.1"/>
    </source>
</evidence>
<comment type="similarity">
    <text evidence="2">Belongs to the enoyl-CoA hydratase/isomerase family.</text>
</comment>
<protein>
    <recommendedName>
        <fullName evidence="2">3-hydroxyisobutyryl-CoA hydrolase</fullName>
        <shortName evidence="2">HIB-CoA hydrolase</shortName>
        <shortName evidence="2">HIBYL-CoA-H</shortName>
        <ecNumber evidence="2">3.1.2.4</ecNumber>
    </recommendedName>
    <alternativeName>
        <fullName evidence="2">3-hydroxyisobutyryl-coenzyme A hydrolase</fullName>
    </alternativeName>
</protein>
<keyword evidence="1 2" id="KW-0378">Hydrolase</keyword>
<dbReference type="SUPFAM" id="SSF52096">
    <property type="entry name" value="ClpP/crotonase"/>
    <property type="match status" value="1"/>
</dbReference>
<dbReference type="Pfam" id="PF16113">
    <property type="entry name" value="ECH_2"/>
    <property type="match status" value="1"/>
</dbReference>
<keyword evidence="5" id="KW-1185">Reference proteome</keyword>